<evidence type="ECO:0000313" key="6">
    <source>
        <dbReference type="EMBL" id="OMJ69305.1"/>
    </source>
</evidence>
<comment type="similarity">
    <text evidence="2">Belongs to the KIF-binding protein family.</text>
</comment>
<dbReference type="GO" id="GO:0005856">
    <property type="term" value="C:cytoskeleton"/>
    <property type="evidence" value="ECO:0007669"/>
    <property type="project" value="UniProtKB-SubCell"/>
</dbReference>
<keyword evidence="7" id="KW-1185">Reference proteome</keyword>
<dbReference type="OrthoDB" id="409897at2759"/>
<organism evidence="6 7">
    <name type="scientific">Stentor coeruleus</name>
    <dbReference type="NCBI Taxonomy" id="5963"/>
    <lineage>
        <taxon>Eukaryota</taxon>
        <taxon>Sar</taxon>
        <taxon>Alveolata</taxon>
        <taxon>Ciliophora</taxon>
        <taxon>Postciliodesmatophora</taxon>
        <taxon>Heterotrichea</taxon>
        <taxon>Heterotrichida</taxon>
        <taxon>Stentoridae</taxon>
        <taxon>Stentor</taxon>
    </lineage>
</organism>
<protein>
    <recommendedName>
        <fullName evidence="3">KIF-binding protein</fullName>
    </recommendedName>
</protein>
<comment type="caution">
    <text evidence="6">The sequence shown here is derived from an EMBL/GenBank/DDBJ whole genome shotgun (WGS) entry which is preliminary data.</text>
</comment>
<evidence type="ECO:0000256" key="1">
    <source>
        <dbReference type="ARBA" id="ARBA00004245"/>
    </source>
</evidence>
<dbReference type="Pfam" id="PF12309">
    <property type="entry name" value="KBP_C"/>
    <property type="match status" value="1"/>
</dbReference>
<dbReference type="PANTHER" id="PTHR46321:SF1">
    <property type="entry name" value="KIF-BINDING PROTEIN"/>
    <property type="match status" value="1"/>
</dbReference>
<evidence type="ECO:0000256" key="4">
    <source>
        <dbReference type="ARBA" id="ARBA00022490"/>
    </source>
</evidence>
<evidence type="ECO:0000256" key="5">
    <source>
        <dbReference type="ARBA" id="ARBA00023212"/>
    </source>
</evidence>
<keyword evidence="4" id="KW-0963">Cytoplasm</keyword>
<reference evidence="6 7" key="1">
    <citation type="submission" date="2016-11" db="EMBL/GenBank/DDBJ databases">
        <title>The macronuclear genome of Stentor coeruleus: a giant cell with tiny introns.</title>
        <authorList>
            <person name="Slabodnick M."/>
            <person name="Ruby J.G."/>
            <person name="Reiff S.B."/>
            <person name="Swart E.C."/>
            <person name="Gosai S."/>
            <person name="Prabakaran S."/>
            <person name="Witkowska E."/>
            <person name="Larue G.E."/>
            <person name="Fisher S."/>
            <person name="Freeman R.M."/>
            <person name="Gunawardena J."/>
            <person name="Chu W."/>
            <person name="Stover N.A."/>
            <person name="Gregory B.D."/>
            <person name="Nowacki M."/>
            <person name="Derisi J."/>
            <person name="Roy S.W."/>
            <person name="Marshall W.F."/>
            <person name="Sood P."/>
        </authorList>
    </citation>
    <scope>NUCLEOTIDE SEQUENCE [LARGE SCALE GENOMIC DNA]</scope>
    <source>
        <strain evidence="6">WM001</strain>
    </source>
</reference>
<proteinExistence type="inferred from homology"/>
<evidence type="ECO:0000313" key="7">
    <source>
        <dbReference type="Proteomes" id="UP000187209"/>
    </source>
</evidence>
<name>A0A1R2AXX7_9CILI</name>
<accession>A0A1R2AXX7</accession>
<sequence length="550" mass="64322">MEFFYSSFQETLEQVDELMGRPADQTKPYEHKYTARELLQNLLNHERIQAQDEPARAAQALIEYILGVNHFETEEITESERHYSKCLNSLLSLPLDYQAKYLNTFQDVLNALGILRCNRGENQKGLEFFFKSQALYEAIKTIQTKDFSHTFHDYLTGSDNFRFIIQGGVNRRKAEQNYTLTLFYMAQAYSKTGEKHKSANYCAETMKRQMISGDYDMKDWAVNCINMAEYYVENNYIAQGIYMLECGLSIIIGKRRKLKSTLNMQIGRAYRSLLELAVEVASQKKNIPPELNEQVLILPMLTAVWKNVEFPTEIEAAKELFKVAHGHFKTALEYFVIDGYVTEHIEMKKDISGLYKGLCYFEKSDARVFAMLNRRLELIENFTKEINKQSYSALWQHLMNEVASIYMDMYELKVFAAEEQKKPKKRLEKHAAANRYALTCIEKQSEMIEFVQKFDMNDDSAKDIMQSSLNLMFGIARLYSKLEDPDRLVRVGYMEKSYRWYEKIKVYLQEAKNGKYPDRISDLNDQLRVCEEMVALMPIRISQVNAEAYD</sequence>
<evidence type="ECO:0000256" key="2">
    <source>
        <dbReference type="ARBA" id="ARBA00010305"/>
    </source>
</evidence>
<dbReference type="InterPro" id="IPR022083">
    <property type="entry name" value="KBP"/>
</dbReference>
<keyword evidence="5" id="KW-0206">Cytoskeleton</keyword>
<comment type="subcellular location">
    <subcellularLocation>
        <location evidence="1">Cytoplasm</location>
        <location evidence="1">Cytoskeleton</location>
    </subcellularLocation>
</comment>
<dbReference type="PANTHER" id="PTHR46321">
    <property type="entry name" value="KIF1-BINDING PROTEIN"/>
    <property type="match status" value="1"/>
</dbReference>
<dbReference type="EMBL" id="MPUH01001214">
    <property type="protein sequence ID" value="OMJ69305.1"/>
    <property type="molecule type" value="Genomic_DNA"/>
</dbReference>
<gene>
    <name evidence="6" type="ORF">SteCoe_33003</name>
</gene>
<evidence type="ECO:0000256" key="3">
    <source>
        <dbReference type="ARBA" id="ARBA00016840"/>
    </source>
</evidence>
<dbReference type="AlphaFoldDB" id="A0A1R2AXX7"/>
<dbReference type="Proteomes" id="UP000187209">
    <property type="component" value="Unassembled WGS sequence"/>
</dbReference>